<protein>
    <submittedName>
        <fullName evidence="2">Uncharacterized protein</fullName>
    </submittedName>
</protein>
<organism evidence="2 3">
    <name type="scientific">Austropuccinia psidii MF-1</name>
    <dbReference type="NCBI Taxonomy" id="1389203"/>
    <lineage>
        <taxon>Eukaryota</taxon>
        <taxon>Fungi</taxon>
        <taxon>Dikarya</taxon>
        <taxon>Basidiomycota</taxon>
        <taxon>Pucciniomycotina</taxon>
        <taxon>Pucciniomycetes</taxon>
        <taxon>Pucciniales</taxon>
        <taxon>Sphaerophragmiaceae</taxon>
        <taxon>Austropuccinia</taxon>
    </lineage>
</organism>
<accession>A0A9Q3IGR2</accession>
<sequence>MSELFKLSTVYFCPDLKDQPQSQPYSISVASNTNTTLLTQLRLYNKHQQNHPKLKRATSASQYHSSSSCSSQTSSSISLILDSEPDKIKHSQSNSQLSHGLKHLNHSNLNQKQTTFQDSLIKLDSHFEFARLGRAIKEWKKLCFEIQVELAKSQERWPDNEKSIKVLKELKYSNTKMTVEKSLYQSQQLLKTDQTQNTSSKKELLTNEKLPIGKPINLPSHPSD</sequence>
<name>A0A9Q3IGR2_9BASI</name>
<feature type="region of interest" description="Disordered" evidence="1">
    <location>
        <begin position="190"/>
        <end position="224"/>
    </location>
</feature>
<gene>
    <name evidence="2" type="ORF">O181_078210</name>
</gene>
<keyword evidence="3" id="KW-1185">Reference proteome</keyword>
<dbReference type="EMBL" id="AVOT02043074">
    <property type="protein sequence ID" value="MBW0538495.1"/>
    <property type="molecule type" value="Genomic_DNA"/>
</dbReference>
<feature type="compositionally biased region" description="Polar residues" evidence="1">
    <location>
        <begin position="190"/>
        <end position="199"/>
    </location>
</feature>
<comment type="caution">
    <text evidence="2">The sequence shown here is derived from an EMBL/GenBank/DDBJ whole genome shotgun (WGS) entry which is preliminary data.</text>
</comment>
<dbReference type="OrthoDB" id="2507855at2759"/>
<evidence type="ECO:0000313" key="2">
    <source>
        <dbReference type="EMBL" id="MBW0538495.1"/>
    </source>
</evidence>
<feature type="region of interest" description="Disordered" evidence="1">
    <location>
        <begin position="48"/>
        <end position="72"/>
    </location>
</feature>
<dbReference type="AlphaFoldDB" id="A0A9Q3IGR2"/>
<evidence type="ECO:0000256" key="1">
    <source>
        <dbReference type="SAM" id="MobiDB-lite"/>
    </source>
</evidence>
<evidence type="ECO:0000313" key="3">
    <source>
        <dbReference type="Proteomes" id="UP000765509"/>
    </source>
</evidence>
<feature type="compositionally biased region" description="Low complexity" evidence="1">
    <location>
        <begin position="57"/>
        <end position="72"/>
    </location>
</feature>
<dbReference type="Proteomes" id="UP000765509">
    <property type="component" value="Unassembled WGS sequence"/>
</dbReference>
<proteinExistence type="predicted"/>
<reference evidence="2" key="1">
    <citation type="submission" date="2021-03" db="EMBL/GenBank/DDBJ databases">
        <title>Draft genome sequence of rust myrtle Austropuccinia psidii MF-1, a brazilian biotype.</title>
        <authorList>
            <person name="Quecine M.C."/>
            <person name="Pachon D.M.R."/>
            <person name="Bonatelli M.L."/>
            <person name="Correr F.H."/>
            <person name="Franceschini L.M."/>
            <person name="Leite T.F."/>
            <person name="Margarido G.R.A."/>
            <person name="Almeida C.A."/>
            <person name="Ferrarezi J.A."/>
            <person name="Labate C.A."/>
        </authorList>
    </citation>
    <scope>NUCLEOTIDE SEQUENCE</scope>
    <source>
        <strain evidence="2">MF-1</strain>
    </source>
</reference>